<dbReference type="Gene3D" id="3.10.490.10">
    <property type="entry name" value="Gamma-glutamyl cyclotransferase-like"/>
    <property type="match status" value="1"/>
</dbReference>
<dbReference type="SUPFAM" id="SSF110857">
    <property type="entry name" value="Gamma-glutamyl cyclotransferase-like"/>
    <property type="match status" value="1"/>
</dbReference>
<reference evidence="3" key="1">
    <citation type="journal article" date="2019" name="Int. J. Syst. Evol. Microbiol.">
        <title>The Global Catalogue of Microorganisms (GCM) 10K type strain sequencing project: providing services to taxonomists for standard genome sequencing and annotation.</title>
        <authorList>
            <consortium name="The Broad Institute Genomics Platform"/>
            <consortium name="The Broad Institute Genome Sequencing Center for Infectious Disease"/>
            <person name="Wu L."/>
            <person name="Ma J."/>
        </authorList>
    </citation>
    <scope>NUCLEOTIDE SEQUENCE [LARGE SCALE GENOMIC DNA]</scope>
    <source>
        <strain evidence="3">CGMCC 1.10992</strain>
    </source>
</reference>
<dbReference type="InterPro" id="IPR009288">
    <property type="entry name" value="AIG2-like_dom"/>
</dbReference>
<dbReference type="InterPro" id="IPR013024">
    <property type="entry name" value="GGCT-like"/>
</dbReference>
<comment type="caution">
    <text evidence="2">The sequence shown here is derived from an EMBL/GenBank/DDBJ whole genome shotgun (WGS) entry which is preliminary data.</text>
</comment>
<evidence type="ECO:0000313" key="3">
    <source>
        <dbReference type="Proteomes" id="UP001597380"/>
    </source>
</evidence>
<organism evidence="2 3">
    <name type="scientific">Corallincola platygyrae</name>
    <dbReference type="NCBI Taxonomy" id="1193278"/>
    <lineage>
        <taxon>Bacteria</taxon>
        <taxon>Pseudomonadati</taxon>
        <taxon>Pseudomonadota</taxon>
        <taxon>Gammaproteobacteria</taxon>
        <taxon>Alteromonadales</taxon>
        <taxon>Psychromonadaceae</taxon>
        <taxon>Corallincola</taxon>
    </lineage>
</organism>
<name>A0ABW4XQL6_9GAMM</name>
<dbReference type="CDD" id="cd06661">
    <property type="entry name" value="GGCT_like"/>
    <property type="match status" value="1"/>
</dbReference>
<protein>
    <submittedName>
        <fullName evidence="2">Gamma-glutamylcyclotransferase family protein</fullName>
    </submittedName>
</protein>
<gene>
    <name evidence="2" type="ORF">ACFSJ3_12410</name>
</gene>
<evidence type="ECO:0000259" key="1">
    <source>
        <dbReference type="Pfam" id="PF06094"/>
    </source>
</evidence>
<keyword evidence="3" id="KW-1185">Reference proteome</keyword>
<feature type="domain" description="Gamma-glutamylcyclotransferase AIG2-like" evidence="1">
    <location>
        <begin position="9"/>
        <end position="115"/>
    </location>
</feature>
<accession>A0ABW4XQL6</accession>
<dbReference type="RefSeq" id="WP_345339494.1">
    <property type="nucleotide sequence ID" value="NZ_BAABLI010000009.1"/>
</dbReference>
<dbReference type="Pfam" id="PF06094">
    <property type="entry name" value="GGACT"/>
    <property type="match status" value="1"/>
</dbReference>
<sequence>MEQRQTEHLFVYGTLMPGESNHHYLQSVPGKWQPAAVIGCFAKSGSGINRGYPVLRLSGANLSGIHVERVEGWLLSSKQLRFLWPRLDRFEGPGYRRVRCLAIVRAGTEVPAWIYESLFGP</sequence>
<proteinExistence type="predicted"/>
<dbReference type="Proteomes" id="UP001597380">
    <property type="component" value="Unassembled WGS sequence"/>
</dbReference>
<evidence type="ECO:0000313" key="2">
    <source>
        <dbReference type="EMBL" id="MFD2096791.1"/>
    </source>
</evidence>
<dbReference type="EMBL" id="JBHUHT010000013">
    <property type="protein sequence ID" value="MFD2096791.1"/>
    <property type="molecule type" value="Genomic_DNA"/>
</dbReference>
<dbReference type="InterPro" id="IPR036568">
    <property type="entry name" value="GGCT-like_sf"/>
</dbReference>